<dbReference type="EMBL" id="UZAH01029972">
    <property type="protein sequence ID" value="VDP08679.1"/>
    <property type="molecule type" value="Genomic_DNA"/>
</dbReference>
<keyword evidence="1" id="KW-0175">Coiled coil</keyword>
<evidence type="ECO:0000313" key="4">
    <source>
        <dbReference type="Proteomes" id="UP000050761"/>
    </source>
</evidence>
<sequence>MLTFKYHVLTETCNLLSTSSFRLEARDRNGCPTYLERIVLDPNPSSQRLEMDLTMVLNELRDQVKSTASLRNEWYNLMSSRVLRGMEVGEKLQLLNQFLLHASLGKERLLRLGTRYVLTNRVYESQTQAFGANVPAREEWLTQRDDVTRKGIMSLVHRDVTRLETTIKEVQEYLTHAERELKARKSEIDAAEILKRSVQVMQEQLTKVQPKPKEDDNPDKYFIQNIMDRLAALERTNAQQTAGQGSQAQEELKIQADGSKRKVTVVQQSPQVTEESDEQYFLRLARENKVDQAESRRGSSELSTEFERAFREAMSSSIEECSSKLQRRSLEENPNEKKSKPPESLQVADKDRTKSKVKANDSEPPPKKVKSIVVVPQQSRRDREISALQKEIDEMETALASFPFRHIGFAPIDVNPNIICVFCGQAGRHYSDSCPVIVSGNLRQKVIEEAGRCSKCLKFCGGCQPSKCWYCEQVKKTIFKDEVPEGAHHRAVCPMPDMKRELRARIDRKKEELEALKSEGPSHR</sequence>
<proteinExistence type="predicted"/>
<reference evidence="3 4" key="1">
    <citation type="submission" date="2018-11" db="EMBL/GenBank/DDBJ databases">
        <authorList>
            <consortium name="Pathogen Informatics"/>
        </authorList>
    </citation>
    <scope>NUCLEOTIDE SEQUENCE [LARGE SCALE GENOMIC DNA]</scope>
</reference>
<feature type="compositionally biased region" description="Basic and acidic residues" evidence="2">
    <location>
        <begin position="328"/>
        <end position="341"/>
    </location>
</feature>
<dbReference type="OrthoDB" id="5874911at2759"/>
<feature type="compositionally biased region" description="Low complexity" evidence="2">
    <location>
        <begin position="238"/>
        <end position="249"/>
    </location>
</feature>
<evidence type="ECO:0000313" key="5">
    <source>
        <dbReference type="WBParaSite" id="HPBE_0001736601-mRNA-1"/>
    </source>
</evidence>
<accession>A0A3P8E8L4</accession>
<feature type="coiled-coil region" evidence="1">
    <location>
        <begin position="160"/>
        <end position="194"/>
    </location>
</feature>
<keyword evidence="4" id="KW-1185">Reference proteome</keyword>
<protein>
    <submittedName>
        <fullName evidence="5">CCHC-type domain-containing protein</fullName>
    </submittedName>
</protein>
<reference evidence="5" key="2">
    <citation type="submission" date="2019-09" db="UniProtKB">
        <authorList>
            <consortium name="WormBaseParasite"/>
        </authorList>
    </citation>
    <scope>IDENTIFICATION</scope>
</reference>
<name>A0A183G6M9_HELPZ</name>
<feature type="region of interest" description="Disordered" evidence="2">
    <location>
        <begin position="236"/>
        <end position="278"/>
    </location>
</feature>
<evidence type="ECO:0000313" key="3">
    <source>
        <dbReference type="EMBL" id="VDP08679.1"/>
    </source>
</evidence>
<accession>A0A183G6M9</accession>
<evidence type="ECO:0000256" key="2">
    <source>
        <dbReference type="SAM" id="MobiDB-lite"/>
    </source>
</evidence>
<organism evidence="4 5">
    <name type="scientific">Heligmosomoides polygyrus</name>
    <name type="common">Parasitic roundworm</name>
    <dbReference type="NCBI Taxonomy" id="6339"/>
    <lineage>
        <taxon>Eukaryota</taxon>
        <taxon>Metazoa</taxon>
        <taxon>Ecdysozoa</taxon>
        <taxon>Nematoda</taxon>
        <taxon>Chromadorea</taxon>
        <taxon>Rhabditida</taxon>
        <taxon>Rhabditina</taxon>
        <taxon>Rhabditomorpha</taxon>
        <taxon>Strongyloidea</taxon>
        <taxon>Heligmosomidae</taxon>
        <taxon>Heligmosomoides</taxon>
    </lineage>
</organism>
<feature type="compositionally biased region" description="Basic and acidic residues" evidence="2">
    <location>
        <begin position="348"/>
        <end position="366"/>
    </location>
</feature>
<dbReference type="AlphaFoldDB" id="A0A183G6M9"/>
<evidence type="ECO:0000256" key="1">
    <source>
        <dbReference type="SAM" id="Coils"/>
    </source>
</evidence>
<feature type="compositionally biased region" description="Basic and acidic residues" evidence="2">
    <location>
        <begin position="250"/>
        <end position="260"/>
    </location>
</feature>
<gene>
    <name evidence="3" type="ORF">HPBE_LOCUS17365</name>
</gene>
<dbReference type="Proteomes" id="UP000050761">
    <property type="component" value="Unassembled WGS sequence"/>
</dbReference>
<feature type="region of interest" description="Disordered" evidence="2">
    <location>
        <begin position="321"/>
        <end position="370"/>
    </location>
</feature>
<dbReference type="WBParaSite" id="HPBE_0001736601-mRNA-1">
    <property type="protein sequence ID" value="HPBE_0001736601-mRNA-1"/>
    <property type="gene ID" value="HPBE_0001736601"/>
</dbReference>